<gene>
    <name evidence="9" type="ORF">ACFPIK_01770</name>
</gene>
<feature type="transmembrane region" description="Helical" evidence="8">
    <location>
        <begin position="57"/>
        <end position="78"/>
    </location>
</feature>
<evidence type="ECO:0000256" key="2">
    <source>
        <dbReference type="ARBA" id="ARBA00009773"/>
    </source>
</evidence>
<dbReference type="PANTHER" id="PTHR21716">
    <property type="entry name" value="TRANSMEMBRANE PROTEIN"/>
    <property type="match status" value="1"/>
</dbReference>
<evidence type="ECO:0000256" key="1">
    <source>
        <dbReference type="ARBA" id="ARBA00004651"/>
    </source>
</evidence>
<dbReference type="PANTHER" id="PTHR21716:SF53">
    <property type="entry name" value="PERMEASE PERM-RELATED"/>
    <property type="match status" value="1"/>
</dbReference>
<keyword evidence="6 8" id="KW-1133">Transmembrane helix</keyword>
<evidence type="ECO:0000256" key="5">
    <source>
        <dbReference type="ARBA" id="ARBA00022692"/>
    </source>
</evidence>
<dbReference type="InterPro" id="IPR002549">
    <property type="entry name" value="AI-2E-like"/>
</dbReference>
<evidence type="ECO:0000256" key="7">
    <source>
        <dbReference type="ARBA" id="ARBA00023136"/>
    </source>
</evidence>
<feature type="transmembrane region" description="Helical" evidence="8">
    <location>
        <begin position="27"/>
        <end position="45"/>
    </location>
</feature>
<organism evidence="9 10">
    <name type="scientific">Algoriphagus aquatilis</name>
    <dbReference type="NCBI Taxonomy" id="490186"/>
    <lineage>
        <taxon>Bacteria</taxon>
        <taxon>Pseudomonadati</taxon>
        <taxon>Bacteroidota</taxon>
        <taxon>Cytophagia</taxon>
        <taxon>Cytophagales</taxon>
        <taxon>Cyclobacteriaceae</taxon>
        <taxon>Algoriphagus</taxon>
    </lineage>
</organism>
<feature type="transmembrane region" description="Helical" evidence="8">
    <location>
        <begin position="142"/>
        <end position="159"/>
    </location>
</feature>
<feature type="transmembrane region" description="Helical" evidence="8">
    <location>
        <begin position="291"/>
        <end position="318"/>
    </location>
</feature>
<keyword evidence="10" id="KW-1185">Reference proteome</keyword>
<feature type="transmembrane region" description="Helical" evidence="8">
    <location>
        <begin position="255"/>
        <end position="271"/>
    </location>
</feature>
<feature type="transmembrane region" description="Helical" evidence="8">
    <location>
        <begin position="220"/>
        <end position="248"/>
    </location>
</feature>
<proteinExistence type="inferred from homology"/>
<dbReference type="Proteomes" id="UP001596163">
    <property type="component" value="Unassembled WGS sequence"/>
</dbReference>
<reference evidence="10" key="1">
    <citation type="journal article" date="2019" name="Int. J. Syst. Evol. Microbiol.">
        <title>The Global Catalogue of Microorganisms (GCM) 10K type strain sequencing project: providing services to taxonomists for standard genome sequencing and annotation.</title>
        <authorList>
            <consortium name="The Broad Institute Genomics Platform"/>
            <consortium name="The Broad Institute Genome Sequencing Center for Infectious Disease"/>
            <person name="Wu L."/>
            <person name="Ma J."/>
        </authorList>
    </citation>
    <scope>NUCLEOTIDE SEQUENCE [LARGE SCALE GENOMIC DNA]</scope>
    <source>
        <strain evidence="10">CGMCC 1.7030</strain>
    </source>
</reference>
<comment type="subcellular location">
    <subcellularLocation>
        <location evidence="1">Cell membrane</location>
        <topology evidence="1">Multi-pass membrane protein</topology>
    </subcellularLocation>
</comment>
<evidence type="ECO:0000256" key="8">
    <source>
        <dbReference type="SAM" id="Phobius"/>
    </source>
</evidence>
<dbReference type="EMBL" id="JBHSKS010000001">
    <property type="protein sequence ID" value="MFC5190479.1"/>
    <property type="molecule type" value="Genomic_DNA"/>
</dbReference>
<evidence type="ECO:0000256" key="3">
    <source>
        <dbReference type="ARBA" id="ARBA00022448"/>
    </source>
</evidence>
<dbReference type="Pfam" id="PF01594">
    <property type="entry name" value="AI-2E_transport"/>
    <property type="match status" value="1"/>
</dbReference>
<keyword evidence="7 8" id="KW-0472">Membrane</keyword>
<dbReference type="RefSeq" id="WP_377911592.1">
    <property type="nucleotide sequence ID" value="NZ_JBHSKS010000001.1"/>
</dbReference>
<comment type="similarity">
    <text evidence="2">Belongs to the autoinducer-2 exporter (AI-2E) (TC 2.A.86) family.</text>
</comment>
<evidence type="ECO:0000256" key="6">
    <source>
        <dbReference type="ARBA" id="ARBA00022989"/>
    </source>
</evidence>
<keyword evidence="5 8" id="KW-0812">Transmembrane</keyword>
<keyword evidence="3" id="KW-0813">Transport</keyword>
<feature type="transmembrane region" description="Helical" evidence="8">
    <location>
        <begin position="192"/>
        <end position="214"/>
    </location>
</feature>
<sequence length="366" mass="41416">MKTLQSTAYFLVILVFGAIVMKEGAFILVPLIWGVFFAFALYPMTDWFERKRFPRGLAIFTSILLVSIIGFGIFYVLLNQMVGLIREIPEIGENIKGKLHRYYDELSLILGEGFLDPDHKTDLLAYFRSENLNETLFSTGKSLTLIGIIPLYTFLLLYYKDFFAEFLIRFSSKNKEAVIHWVSDSSKVIQSYLIGIIRVTAIVAILAGLFFYLIGVKFFILFAAFIAIMNLIPYVGVFISSLFAILYVFLTTDTLFYPLLTFATLWGIQLFENNVITPLVVGSKVKVNALAVIFAILIGGWLWGVSGMVLFIPLIGVLKITLERKDNLKPFGYLLSDDVTVTEASENFWKLLQRKISSGKDGNRTP</sequence>
<keyword evidence="4" id="KW-1003">Cell membrane</keyword>
<evidence type="ECO:0000313" key="10">
    <source>
        <dbReference type="Proteomes" id="UP001596163"/>
    </source>
</evidence>
<comment type="caution">
    <text evidence="9">The sequence shown here is derived from an EMBL/GenBank/DDBJ whole genome shotgun (WGS) entry which is preliminary data.</text>
</comment>
<name>A0ABW0BRQ1_9BACT</name>
<protein>
    <submittedName>
        <fullName evidence="9">AI-2E family transporter</fullName>
    </submittedName>
</protein>
<evidence type="ECO:0000256" key="4">
    <source>
        <dbReference type="ARBA" id="ARBA00022475"/>
    </source>
</evidence>
<evidence type="ECO:0000313" key="9">
    <source>
        <dbReference type="EMBL" id="MFC5190479.1"/>
    </source>
</evidence>
<accession>A0ABW0BRQ1</accession>